<dbReference type="Pfam" id="PF12804">
    <property type="entry name" value="NTP_transf_3"/>
    <property type="match status" value="1"/>
</dbReference>
<organism evidence="4 5">
    <name type="scientific">Microbacterium lemovicicum</name>
    <dbReference type="NCBI Taxonomy" id="1072463"/>
    <lineage>
        <taxon>Bacteria</taxon>
        <taxon>Bacillati</taxon>
        <taxon>Actinomycetota</taxon>
        <taxon>Actinomycetes</taxon>
        <taxon>Micrococcales</taxon>
        <taxon>Microbacteriaceae</taxon>
        <taxon>Microbacterium</taxon>
    </lineage>
</organism>
<evidence type="ECO:0000259" key="3">
    <source>
        <dbReference type="Pfam" id="PF20058"/>
    </source>
</evidence>
<evidence type="ECO:0000313" key="5">
    <source>
        <dbReference type="Proteomes" id="UP000276888"/>
    </source>
</evidence>
<dbReference type="InterPro" id="IPR029044">
    <property type="entry name" value="Nucleotide-diphossugar_trans"/>
</dbReference>
<evidence type="ECO:0000259" key="2">
    <source>
        <dbReference type="Pfam" id="PF12804"/>
    </source>
</evidence>
<keyword evidence="1 4" id="KW-0808">Transferase</keyword>
<dbReference type="Pfam" id="PF20058">
    <property type="entry name" value="DUF6457"/>
    <property type="match status" value="1"/>
</dbReference>
<dbReference type="Gene3D" id="3.90.550.10">
    <property type="entry name" value="Spore Coat Polysaccharide Biosynthesis Protein SpsA, Chain A"/>
    <property type="match status" value="1"/>
</dbReference>
<dbReference type="RefSeq" id="WP_164734612.1">
    <property type="nucleotide sequence ID" value="NZ_CP031423.1"/>
</dbReference>
<dbReference type="AlphaFoldDB" id="A0A3Q9J0Q9"/>
<evidence type="ECO:0000256" key="1">
    <source>
        <dbReference type="ARBA" id="ARBA00022679"/>
    </source>
</evidence>
<keyword evidence="5" id="KW-1185">Reference proteome</keyword>
<evidence type="ECO:0000313" key="4">
    <source>
        <dbReference type="EMBL" id="AZS36767.1"/>
    </source>
</evidence>
<feature type="domain" description="MobA-like NTP transferase" evidence="2">
    <location>
        <begin position="10"/>
        <end position="196"/>
    </location>
</feature>
<proteinExistence type="predicted"/>
<dbReference type="SUPFAM" id="SSF53448">
    <property type="entry name" value="Nucleotide-diphospho-sugar transferases"/>
    <property type="match status" value="1"/>
</dbReference>
<accession>A0A3Q9J0Q9</accession>
<dbReference type="EMBL" id="CP031423">
    <property type="protein sequence ID" value="AZS36767.1"/>
    <property type="molecule type" value="Genomic_DNA"/>
</dbReference>
<dbReference type="InterPro" id="IPR025877">
    <property type="entry name" value="MobA-like_NTP_Trfase"/>
</dbReference>
<protein>
    <submittedName>
        <fullName evidence="4">Molybdenum cofactor guanylyltransferase</fullName>
        <ecNumber evidence="4">2.7.7.77</ecNumber>
    </submittedName>
</protein>
<dbReference type="GO" id="GO:0061603">
    <property type="term" value="F:molybdenum cofactor guanylyltransferase activity"/>
    <property type="evidence" value="ECO:0007669"/>
    <property type="project" value="UniProtKB-EC"/>
</dbReference>
<dbReference type="KEGG" id="mlv:CVS47_01376"/>
<sequence>MTQGLGDHTAIILAGGAARRLGGVAKPLLEVRGRSLLQRAVDAARGAGCADVVVVGPPASGVSGVRTVREDPAFGGPVAAIAAALPAVATDWVLVLAADLPRSADAVALLVGATTTAADGTAADATATAGTTADGTAADATATAGTTADATATAGTTADATAVDGACLVDAEGRRQPLLARYRTAALRARLSGLGDPTGASVRQLLQGLRITEIRDAAGMSRDVDTWEDVWIARLARDDREGVTMAAADAPLPPEALDAWTAALADRFGLAPEDIPIALVLDLARDVAHGVARPAAPLSAFVAGFVAGRAGGTQADVEETVAAVVELARGWRVD</sequence>
<gene>
    <name evidence="4" type="primary">mobA_2</name>
    <name evidence="4" type="ORF">CVS47_01376</name>
</gene>
<dbReference type="EC" id="2.7.7.77" evidence="4"/>
<name>A0A3Q9J0Q9_9MICO</name>
<dbReference type="PANTHER" id="PTHR19136:SF81">
    <property type="entry name" value="MOLYBDENUM COFACTOR GUANYLYLTRANSFERASE"/>
    <property type="match status" value="1"/>
</dbReference>
<dbReference type="InterPro" id="IPR045598">
    <property type="entry name" value="DUF6457"/>
</dbReference>
<dbReference type="Proteomes" id="UP000276888">
    <property type="component" value="Chromosome"/>
</dbReference>
<dbReference type="PANTHER" id="PTHR19136">
    <property type="entry name" value="MOLYBDENUM COFACTOR GUANYLYLTRANSFERASE"/>
    <property type="match status" value="1"/>
</dbReference>
<reference evidence="4 5" key="1">
    <citation type="submission" date="2018-08" db="EMBL/GenBank/DDBJ databases">
        <title>Microbacterium lemovicicum sp. nov., a bacterium isolated from a natural uranium-rich soil.</title>
        <authorList>
            <person name="ORTET P."/>
        </authorList>
    </citation>
    <scope>NUCLEOTIDE SEQUENCE [LARGE SCALE GENOMIC DNA]</scope>
    <source>
        <strain evidence="4 5">Viu22</strain>
    </source>
</reference>
<feature type="domain" description="DUF6457" evidence="3">
    <location>
        <begin position="253"/>
        <end position="332"/>
    </location>
</feature>
<keyword evidence="4" id="KW-0548">Nucleotidyltransferase</keyword>